<dbReference type="CDD" id="cd21998">
    <property type="entry name" value="HMG-box_UBF1_rpt1-like"/>
    <property type="match status" value="1"/>
</dbReference>
<feature type="domain" description="HMG box" evidence="10">
    <location>
        <begin position="504"/>
        <end position="568"/>
    </location>
</feature>
<feature type="DNA-binding region" description="HMG box" evidence="8">
    <location>
        <begin position="504"/>
        <end position="568"/>
    </location>
</feature>
<keyword evidence="3" id="KW-0805">Transcription regulation</keyword>
<keyword evidence="7 8" id="KW-0539">Nucleus</keyword>
<comment type="subcellular location">
    <subcellularLocation>
        <location evidence="1">Nucleus</location>
    </subcellularLocation>
</comment>
<feature type="region of interest" description="Disordered" evidence="9">
    <location>
        <begin position="866"/>
        <end position="994"/>
    </location>
</feature>
<sequence length="994" mass="113860">MTHFYPLETKFVTFSRNSDRTFRFLAFFPADYRCEMTPYGASPTRSIRVPRRLAPKTFRHGLADSGRSRQKLGQICRNCLISHLAYAFTSRRRRKRRVLSSFSAIFVLAAGPGVNQDGFGLGHEVWGRRAGLCIGDTVTHCSPGGTAWPRPAPTTRPLGNSTPLLPDSESHSSPARATRAGASSAASPNKGAKSKTASSMAAGVNGLKVKVKEEAQEGGGYQKLWNLDTTKELLDRIGKVLPPDDMVKFKTREERMDWSDVAFGGFTGDQCKEKWQKISNEIRKFRTMSELIADAKEWLKNPFDNKKKPEKLYPDLPKKPLTPYFRYFLEKRKKYAEGHPEMDTVEVTKNLSQKFKQLPERKKAKYMQQYLKEREEYEANMVRFRQEHPDFAEEEVKKKGKTDEPTKPKTPVQMFIQEKVDDYMKAHPNGNKREATDALRKQWNALTDGKRIKWINKALGVQKKYTAEMEQYVKDHPDFERTTQRPLLTKAERKLKEKSEGRPDKPPPNGYSLFCQELMLKLTDVPNKERMQECSRRWKTMSQKEKDGYQKKAEELKTSFEFDFQRYLETLTPEDKERVLSEEKGGTKPKPAAEENGQSTTTRSSAAKPKRPISAVFFYQQEKRQKLREKYPSLSNQEITRMLARKWSELSDKKKEKYKKMEEEARGEYEDQMQSFLKANPDYMRDGNSAMMKKKPPPSEARTAMELWREDKMESYVSRYRNDRKRATDALTAEWEKLPKREKQPWLQAAAEDKKRYERELADYEKQTKTGSSGAGNKTGKLFEGEPKRPPTSGYQLLSMELLGKLTDLDHRERMSEIGRRWKAMSDKERAAYNQRSQERMQQYHRDLHSWLDNLPADIRERYEQLHPSIGKKRKREANSPLFAKMIKKEKEEASEEESESEGSDEDDEEESGDEGSGNEGSGSGSGSGSESEGSESGSESGSSSEEEDNESGSGGEEDEEEGSGDEEEAEKSSSSSSESESSSSGSESESEEE</sequence>
<dbReference type="Pfam" id="PF14887">
    <property type="entry name" value="HMG_box_5"/>
    <property type="match status" value="1"/>
</dbReference>
<feature type="region of interest" description="Disordered" evidence="9">
    <location>
        <begin position="480"/>
        <end position="511"/>
    </location>
</feature>
<dbReference type="Gene3D" id="1.10.30.10">
    <property type="entry name" value="High mobility group box domain"/>
    <property type="match status" value="6"/>
</dbReference>
<evidence type="ECO:0000256" key="6">
    <source>
        <dbReference type="ARBA" id="ARBA00023163"/>
    </source>
</evidence>
<feature type="compositionally biased region" description="Low complexity" evidence="9">
    <location>
        <begin position="172"/>
        <end position="188"/>
    </location>
</feature>
<keyword evidence="6" id="KW-0804">Transcription</keyword>
<feature type="domain" description="HMG box" evidence="10">
    <location>
        <begin position="317"/>
        <end position="385"/>
    </location>
</feature>
<feature type="compositionally biased region" description="Low complexity" evidence="9">
    <location>
        <begin position="929"/>
        <end position="944"/>
    </location>
</feature>
<dbReference type="PANTHER" id="PTHR46318">
    <property type="entry name" value="UPSTREAM BINDING TRANSCRIPTION FACTOR"/>
    <property type="match status" value="1"/>
</dbReference>
<reference evidence="11" key="1">
    <citation type="journal article" date="2020" name="Nat. Ecol. Evol.">
        <title>Deeply conserved synteny resolves early events in vertebrate evolution.</title>
        <authorList>
            <person name="Simakov O."/>
            <person name="Marletaz F."/>
            <person name="Yue J.X."/>
            <person name="O'Connell B."/>
            <person name="Jenkins J."/>
            <person name="Brandt A."/>
            <person name="Calef R."/>
            <person name="Tung C.H."/>
            <person name="Huang T.K."/>
            <person name="Schmutz J."/>
            <person name="Satoh N."/>
            <person name="Yu J.K."/>
            <person name="Putnam N.H."/>
            <person name="Green R.E."/>
            <person name="Rokhsar D.S."/>
        </authorList>
    </citation>
    <scope>NUCLEOTIDE SEQUENCE [LARGE SCALE GENOMIC DNA]</scope>
    <source>
        <strain evidence="11">S238N-H82</strain>
    </source>
</reference>
<feature type="region of interest" description="Disordered" evidence="9">
    <location>
        <begin position="758"/>
        <end position="794"/>
    </location>
</feature>
<feature type="DNA-binding region" description="HMG box" evidence="8">
    <location>
        <begin position="698"/>
        <end position="765"/>
    </location>
</feature>
<feature type="compositionally biased region" description="Basic and acidic residues" evidence="9">
    <location>
        <begin position="390"/>
        <end position="407"/>
    </location>
</feature>
<dbReference type="SUPFAM" id="SSF47095">
    <property type="entry name" value="HMG-box"/>
    <property type="match status" value="6"/>
</dbReference>
<evidence type="ECO:0000313" key="11">
    <source>
        <dbReference type="Proteomes" id="UP000001554"/>
    </source>
</evidence>
<feature type="region of interest" description="Disordered" evidence="9">
    <location>
        <begin position="144"/>
        <end position="199"/>
    </location>
</feature>
<dbReference type="Pfam" id="PF00505">
    <property type="entry name" value="HMG_box"/>
    <property type="match status" value="3"/>
</dbReference>
<dbReference type="GO" id="GO:0045943">
    <property type="term" value="P:positive regulation of transcription by RNA polymerase I"/>
    <property type="evidence" value="ECO:0000318"/>
    <property type="project" value="GO_Central"/>
</dbReference>
<evidence type="ECO:0000313" key="12">
    <source>
        <dbReference type="RefSeq" id="XP_035659089.1"/>
    </source>
</evidence>
<feature type="compositionally biased region" description="Acidic residues" evidence="9">
    <location>
        <begin position="893"/>
        <end position="914"/>
    </location>
</feature>
<feature type="compositionally biased region" description="Basic and acidic residues" evidence="9">
    <location>
        <begin position="490"/>
        <end position="505"/>
    </location>
</feature>
<feature type="region of interest" description="Disordered" evidence="9">
    <location>
        <begin position="390"/>
        <end position="409"/>
    </location>
</feature>
<keyword evidence="2" id="KW-0677">Repeat</keyword>
<keyword evidence="4 8" id="KW-0238">DNA-binding</keyword>
<evidence type="ECO:0000256" key="5">
    <source>
        <dbReference type="ARBA" id="ARBA00023159"/>
    </source>
</evidence>
<name>A0A9J7KEI3_BRAFL</name>
<gene>
    <name evidence="12" type="primary">LOC118404176</name>
</gene>
<dbReference type="KEGG" id="bfo:118404176"/>
<organism evidence="11 12">
    <name type="scientific">Branchiostoma floridae</name>
    <name type="common">Florida lancelet</name>
    <name type="synonym">Amphioxus</name>
    <dbReference type="NCBI Taxonomy" id="7739"/>
    <lineage>
        <taxon>Eukaryota</taxon>
        <taxon>Metazoa</taxon>
        <taxon>Chordata</taxon>
        <taxon>Cephalochordata</taxon>
        <taxon>Leptocardii</taxon>
        <taxon>Amphioxiformes</taxon>
        <taxon>Branchiostomatidae</taxon>
        <taxon>Branchiostoma</taxon>
    </lineage>
</organism>
<feature type="compositionally biased region" description="Low complexity" evidence="9">
    <location>
        <begin position="144"/>
        <end position="157"/>
    </location>
</feature>
<dbReference type="GO" id="GO:0006360">
    <property type="term" value="P:transcription by RNA polymerase I"/>
    <property type="evidence" value="ECO:0000318"/>
    <property type="project" value="GO_Central"/>
</dbReference>
<feature type="compositionally biased region" description="Gly residues" evidence="9">
    <location>
        <begin position="915"/>
        <end position="928"/>
    </location>
</feature>
<evidence type="ECO:0000259" key="10">
    <source>
        <dbReference type="PROSITE" id="PS50118"/>
    </source>
</evidence>
<dbReference type="GO" id="GO:0001181">
    <property type="term" value="F:RNA polymerase I general transcription initiation factor activity"/>
    <property type="evidence" value="ECO:0000318"/>
    <property type="project" value="GO_Central"/>
</dbReference>
<dbReference type="SMART" id="SM00398">
    <property type="entry name" value="HMG"/>
    <property type="match status" value="6"/>
</dbReference>
<evidence type="ECO:0000256" key="3">
    <source>
        <dbReference type="ARBA" id="ARBA00023015"/>
    </source>
</evidence>
<dbReference type="Pfam" id="PF09011">
    <property type="entry name" value="HMG_box_2"/>
    <property type="match status" value="2"/>
</dbReference>
<dbReference type="InterPro" id="IPR036910">
    <property type="entry name" value="HMG_box_dom_sf"/>
</dbReference>
<dbReference type="CDD" id="cd22001">
    <property type="entry name" value="HMG-box_UBF1_rpt4"/>
    <property type="match status" value="1"/>
</dbReference>
<feature type="compositionally biased region" description="Polar residues" evidence="9">
    <location>
        <begin position="596"/>
        <end position="605"/>
    </location>
</feature>
<feature type="DNA-binding region" description="HMG box" evidence="8">
    <location>
        <begin position="788"/>
        <end position="852"/>
    </location>
</feature>
<dbReference type="OMA" id="MCRMKWI"/>
<evidence type="ECO:0000256" key="7">
    <source>
        <dbReference type="ARBA" id="ARBA00023242"/>
    </source>
</evidence>
<feature type="DNA-binding region" description="HMG box" evidence="8">
    <location>
        <begin position="317"/>
        <end position="385"/>
    </location>
</feature>
<evidence type="ECO:0000256" key="4">
    <source>
        <dbReference type="ARBA" id="ARBA00023125"/>
    </source>
</evidence>
<dbReference type="AlphaFoldDB" id="A0A9J7KEI3"/>
<feature type="region of interest" description="Disordered" evidence="9">
    <location>
        <begin position="680"/>
        <end position="706"/>
    </location>
</feature>
<dbReference type="InterPro" id="IPR051762">
    <property type="entry name" value="UBF1"/>
</dbReference>
<dbReference type="CDD" id="cd22000">
    <property type="entry name" value="HMG-box_UBF1_rpt3"/>
    <property type="match status" value="1"/>
</dbReference>
<feature type="DNA-binding region" description="HMG box" evidence="8">
    <location>
        <begin position="405"/>
        <end position="473"/>
    </location>
</feature>
<dbReference type="Proteomes" id="UP000001554">
    <property type="component" value="Chromosome 17"/>
</dbReference>
<feature type="region of interest" description="Disordered" evidence="9">
    <location>
        <begin position="573"/>
        <end position="614"/>
    </location>
</feature>
<feature type="domain" description="HMG box" evidence="10">
    <location>
        <begin position="405"/>
        <end position="473"/>
    </location>
</feature>
<feature type="DNA-binding region" description="HMG box" evidence="8">
    <location>
        <begin position="609"/>
        <end position="677"/>
    </location>
</feature>
<feature type="compositionally biased region" description="Basic and acidic residues" evidence="9">
    <location>
        <begin position="573"/>
        <end position="586"/>
    </location>
</feature>
<proteinExistence type="predicted"/>
<dbReference type="PANTHER" id="PTHR46318:SF3">
    <property type="entry name" value="UPSTREAM BINDING TRANSCRIPTION FACTOR"/>
    <property type="match status" value="1"/>
</dbReference>
<dbReference type="CDD" id="cd22002">
    <property type="entry name" value="HMG-box_UBF1_rpt5"/>
    <property type="match status" value="1"/>
</dbReference>
<accession>A0A9J7KEI3</accession>
<feature type="domain" description="HMG box" evidence="10">
    <location>
        <begin position="609"/>
        <end position="677"/>
    </location>
</feature>
<feature type="compositionally biased region" description="Basic and acidic residues" evidence="9">
    <location>
        <begin position="758"/>
        <end position="768"/>
    </location>
</feature>
<reference evidence="12" key="2">
    <citation type="submission" date="2025-08" db="UniProtKB">
        <authorList>
            <consortium name="RefSeq"/>
        </authorList>
    </citation>
    <scope>IDENTIFICATION</scope>
    <source>
        <strain evidence="12">S238N-H82</strain>
        <tissue evidence="12">Testes</tissue>
    </source>
</reference>
<dbReference type="GeneID" id="118404176"/>
<dbReference type="GO" id="GO:0001164">
    <property type="term" value="F:RNA polymerase I core promoter sequence-specific DNA binding"/>
    <property type="evidence" value="ECO:0000318"/>
    <property type="project" value="GO_Central"/>
</dbReference>
<dbReference type="InterPro" id="IPR009071">
    <property type="entry name" value="HMG_box_dom"/>
</dbReference>
<dbReference type="CDD" id="cd21999">
    <property type="entry name" value="HMG-box_UBF1_rpt2"/>
    <property type="match status" value="1"/>
</dbReference>
<dbReference type="OrthoDB" id="1919336at2759"/>
<keyword evidence="11" id="KW-1185">Reference proteome</keyword>
<dbReference type="PROSITE" id="PS50118">
    <property type="entry name" value="HMG_BOX_2"/>
    <property type="match status" value="6"/>
</dbReference>
<feature type="domain" description="HMG box" evidence="10">
    <location>
        <begin position="788"/>
        <end position="852"/>
    </location>
</feature>
<keyword evidence="5" id="KW-0010">Activator</keyword>
<feature type="compositionally biased region" description="Low complexity" evidence="9">
    <location>
        <begin position="973"/>
        <end position="988"/>
    </location>
</feature>
<evidence type="ECO:0000256" key="1">
    <source>
        <dbReference type="ARBA" id="ARBA00004123"/>
    </source>
</evidence>
<feature type="domain" description="HMG box" evidence="10">
    <location>
        <begin position="698"/>
        <end position="765"/>
    </location>
</feature>
<evidence type="ECO:0000256" key="9">
    <source>
        <dbReference type="SAM" id="MobiDB-lite"/>
    </source>
</evidence>
<dbReference type="RefSeq" id="XP_035659089.1">
    <property type="nucleotide sequence ID" value="XM_035803196.1"/>
</dbReference>
<dbReference type="InterPro" id="IPR029215">
    <property type="entry name" value="HMG_box_5"/>
</dbReference>
<evidence type="ECO:0000256" key="2">
    <source>
        <dbReference type="ARBA" id="ARBA00022737"/>
    </source>
</evidence>
<dbReference type="PRINTS" id="PR00886">
    <property type="entry name" value="HIGHMOBLTY12"/>
</dbReference>
<dbReference type="GO" id="GO:0005634">
    <property type="term" value="C:nucleus"/>
    <property type="evidence" value="ECO:0000318"/>
    <property type="project" value="GO_Central"/>
</dbReference>
<evidence type="ECO:0000256" key="8">
    <source>
        <dbReference type="PROSITE-ProRule" id="PRU00267"/>
    </source>
</evidence>
<protein>
    <submittedName>
        <fullName evidence="12">Nucleolar transcription factor 1-like</fullName>
    </submittedName>
</protein>
<feature type="compositionally biased region" description="Acidic residues" evidence="9">
    <location>
        <begin position="945"/>
        <end position="970"/>
    </location>
</feature>